<sequence length="109" mass="12268">MAEIGVFKETESGYAGRIRTLLVDVELMLVPIRTSSGNAPDFRIHIGDGSGPEVGAAWKETGQTAGDYLSCRLEDPLFGRRFRAGLFRSDDGSWSLRWIRPKWRPERAR</sequence>
<evidence type="ECO:0000313" key="1">
    <source>
        <dbReference type="EMBL" id="CDX12030.1"/>
    </source>
</evidence>
<accession>A0A090FXE4</accession>
<dbReference type="InterPro" id="IPR007948">
    <property type="entry name" value="DUF736"/>
</dbReference>
<evidence type="ECO:0008006" key="5">
    <source>
        <dbReference type="Google" id="ProtNLM"/>
    </source>
</evidence>
<proteinExistence type="predicted"/>
<gene>
    <name evidence="1" type="ORF">MPL3356_110297</name>
    <name evidence="2" type="ORF">MPL3365_140117</name>
</gene>
<reference evidence="2 4" key="1">
    <citation type="submission" date="2014-08" db="EMBL/GenBank/DDBJ databases">
        <authorList>
            <person name="Moulin Lionel"/>
        </authorList>
    </citation>
    <scope>NUCLEOTIDE SEQUENCE [LARGE SCALE GENOMIC DNA]</scope>
</reference>
<evidence type="ECO:0000313" key="3">
    <source>
        <dbReference type="Proteomes" id="UP000045285"/>
    </source>
</evidence>
<dbReference type="Pfam" id="PF05284">
    <property type="entry name" value="DUF736"/>
    <property type="match status" value="1"/>
</dbReference>
<reference evidence="3" key="2">
    <citation type="submission" date="2014-08" db="EMBL/GenBank/DDBJ databases">
        <authorList>
            <person name="Moulin L."/>
        </authorList>
    </citation>
    <scope>NUCLEOTIDE SEQUENCE [LARGE SCALE GENOMIC DNA]</scope>
</reference>
<dbReference type="EMBL" id="CCMZ01000003">
    <property type="protein sequence ID" value="CDX12030.1"/>
    <property type="molecule type" value="Genomic_DNA"/>
</dbReference>
<protein>
    <recommendedName>
        <fullName evidence="5">DUF736 domain-containing protein</fullName>
    </recommendedName>
</protein>
<dbReference type="Proteomes" id="UP000045285">
    <property type="component" value="Unassembled WGS sequence"/>
</dbReference>
<dbReference type="AlphaFoldDB" id="A0A090FXE4"/>
<name>A0A090FXE4_MESPL</name>
<evidence type="ECO:0000313" key="2">
    <source>
        <dbReference type="EMBL" id="CDX51930.1"/>
    </source>
</evidence>
<organism evidence="2 4">
    <name type="scientific">Mesorhizobium plurifarium</name>
    <dbReference type="NCBI Taxonomy" id="69974"/>
    <lineage>
        <taxon>Bacteria</taxon>
        <taxon>Pseudomonadati</taxon>
        <taxon>Pseudomonadota</taxon>
        <taxon>Alphaproteobacteria</taxon>
        <taxon>Hyphomicrobiales</taxon>
        <taxon>Phyllobacteriaceae</taxon>
        <taxon>Mesorhizobium</taxon>
    </lineage>
</organism>
<evidence type="ECO:0000313" key="4">
    <source>
        <dbReference type="Proteomes" id="UP000046122"/>
    </source>
</evidence>
<dbReference type="Proteomes" id="UP000046122">
    <property type="component" value="Unassembled WGS sequence"/>
</dbReference>
<keyword evidence="3" id="KW-1185">Reference proteome</keyword>
<dbReference type="EMBL" id="CCNE01000006">
    <property type="protein sequence ID" value="CDX51930.1"/>
    <property type="molecule type" value="Genomic_DNA"/>
</dbReference>